<evidence type="ECO:0000313" key="3">
    <source>
        <dbReference type="RefSeq" id="XP_026064779.1"/>
    </source>
</evidence>
<dbReference type="Proteomes" id="UP000515129">
    <property type="component" value="Chromosome 28"/>
</dbReference>
<keyword evidence="2" id="KW-1185">Reference proteome</keyword>
<gene>
    <name evidence="3" type="primary">ptx4</name>
</gene>
<dbReference type="RefSeq" id="XP_026064779.1">
    <property type="nucleotide sequence ID" value="XM_026208994.1"/>
</dbReference>
<organism evidence="2 3">
    <name type="scientific">Carassius auratus</name>
    <name type="common">Goldfish</name>
    <dbReference type="NCBI Taxonomy" id="7957"/>
    <lineage>
        <taxon>Eukaryota</taxon>
        <taxon>Metazoa</taxon>
        <taxon>Chordata</taxon>
        <taxon>Craniata</taxon>
        <taxon>Vertebrata</taxon>
        <taxon>Euteleostomi</taxon>
        <taxon>Actinopterygii</taxon>
        <taxon>Neopterygii</taxon>
        <taxon>Teleostei</taxon>
        <taxon>Ostariophysi</taxon>
        <taxon>Cypriniformes</taxon>
        <taxon>Cyprinidae</taxon>
        <taxon>Cyprininae</taxon>
        <taxon>Carassius</taxon>
    </lineage>
</organism>
<evidence type="ECO:0000256" key="1">
    <source>
        <dbReference type="SAM" id="SignalP"/>
    </source>
</evidence>
<dbReference type="OrthoDB" id="8793160at2759"/>
<evidence type="ECO:0000313" key="2">
    <source>
        <dbReference type="Proteomes" id="UP000515129"/>
    </source>
</evidence>
<dbReference type="KEGG" id="caua:113047641"/>
<sequence>MNRMVVIFLLMPVTWTQRGAAAEKHNPLHQRLRRRLNQQFKRFQQMTFTHLQSIAEKHNISNNTDSRFQVLSLEFKRISRELRAFKAMTEHSLNSLKSWTKSYEFCDWRSSVS</sequence>
<proteinExistence type="predicted"/>
<feature type="signal peptide" evidence="1">
    <location>
        <begin position="1"/>
        <end position="21"/>
    </location>
</feature>
<name>A0A6P6JY53_CARAU</name>
<dbReference type="CTD" id="390667"/>
<dbReference type="AlphaFoldDB" id="A0A6P6JY53"/>
<reference evidence="3" key="1">
    <citation type="submission" date="2025-08" db="UniProtKB">
        <authorList>
            <consortium name="RefSeq"/>
        </authorList>
    </citation>
    <scope>IDENTIFICATION</scope>
    <source>
        <strain evidence="3">Wakin</strain>
        <tissue evidence="3">Muscle</tissue>
    </source>
</reference>
<feature type="chain" id="PRO_5028265756" evidence="1">
    <location>
        <begin position="22"/>
        <end position="113"/>
    </location>
</feature>
<keyword evidence="1" id="KW-0732">Signal</keyword>
<protein>
    <submittedName>
        <fullName evidence="3">Pentraxin-4</fullName>
    </submittedName>
</protein>
<accession>A0A6P6JY53</accession>